<evidence type="ECO:0000259" key="11">
    <source>
        <dbReference type="PROSITE" id="PS51669"/>
    </source>
</evidence>
<dbReference type="PROSITE" id="PS51669">
    <property type="entry name" value="4FE4S_MOW_BIS_MGD"/>
    <property type="match status" value="1"/>
</dbReference>
<dbReference type="GO" id="GO:0046872">
    <property type="term" value="F:metal ion binding"/>
    <property type="evidence" value="ECO:0007669"/>
    <property type="project" value="UniProtKB-KW"/>
</dbReference>
<gene>
    <name evidence="13" type="primary">nad11</name>
</gene>
<protein>
    <submittedName>
        <fullName evidence="13">NADH dehydrogenase subunit 11</fullName>
        <ecNumber evidence="13">1.6.5.3</ecNumber>
    </submittedName>
</protein>
<evidence type="ECO:0000313" key="13">
    <source>
        <dbReference type="EMBL" id="AAG17786.1"/>
    </source>
</evidence>
<keyword evidence="4" id="KW-0479">Metal-binding</keyword>
<dbReference type="InterPro" id="IPR001041">
    <property type="entry name" value="2Fe-2S_ferredoxin-type"/>
</dbReference>
<keyword evidence="3" id="KW-0004">4Fe-4S</keyword>
<evidence type="ECO:0000256" key="6">
    <source>
        <dbReference type="ARBA" id="ARBA00023004"/>
    </source>
</evidence>
<keyword evidence="13" id="KW-0496">Mitochondrion</keyword>
<keyword evidence="10" id="KW-1133">Transmembrane helix</keyword>
<dbReference type="PROSITE" id="PS51839">
    <property type="entry name" value="4FE4S_HC3"/>
    <property type="match status" value="1"/>
</dbReference>
<dbReference type="RefSeq" id="NP_066508.1">
    <property type="nucleotide sequence ID" value="NC_002573.1"/>
</dbReference>
<organism evidence="13">
    <name type="scientific">Naegleria gruberi</name>
    <name type="common">Amoeba</name>
    <dbReference type="NCBI Taxonomy" id="5762"/>
    <lineage>
        <taxon>Eukaryota</taxon>
        <taxon>Discoba</taxon>
        <taxon>Heterolobosea</taxon>
        <taxon>Tetramitia</taxon>
        <taxon>Eutetramitia</taxon>
        <taxon>Vahlkampfiidae</taxon>
        <taxon>Naegleria</taxon>
    </lineage>
</organism>
<evidence type="ECO:0000256" key="1">
    <source>
        <dbReference type="ARBA" id="ARBA00001966"/>
    </source>
</evidence>
<dbReference type="Pfam" id="PF22151">
    <property type="entry name" value="Fer4_NDSU1"/>
    <property type="match status" value="1"/>
</dbReference>
<dbReference type="CDD" id="cd02774">
    <property type="entry name" value="MopB_Res-Cmplx1_Nad11-M"/>
    <property type="match status" value="1"/>
</dbReference>
<dbReference type="PROSITE" id="PS00641">
    <property type="entry name" value="COMPLEX1_75K_1"/>
    <property type="match status" value="1"/>
</dbReference>
<name>Q9G8R8_NAEGR</name>
<dbReference type="FunFam" id="3.30.70.20:FF:000002">
    <property type="entry name" value="NADH-ubiquinone oxidoreductase 75 kDa subunit"/>
    <property type="match status" value="1"/>
</dbReference>
<dbReference type="SMART" id="SM00929">
    <property type="entry name" value="NADH-G_4Fe-4S_3"/>
    <property type="match status" value="1"/>
</dbReference>
<comment type="similarity">
    <text evidence="2">Belongs to the complex I 75 kDa subunit family.</text>
</comment>
<dbReference type="GO" id="GO:0016491">
    <property type="term" value="F:oxidoreductase activity"/>
    <property type="evidence" value="ECO:0007669"/>
    <property type="project" value="UniProtKB-KW"/>
</dbReference>
<keyword evidence="13" id="KW-0560">Oxidoreductase</keyword>
<reference evidence="13" key="1">
    <citation type="submission" date="2000-07" db="EMBL/GenBank/DDBJ databases">
        <title>The mitochondrial genome of the supposedly primitive protist, Naegleria gruberi.</title>
        <authorList>
            <person name="Burger G."/>
            <person name="Lang B.F."/>
            <person name="Nerad T.A."/>
            <person name="Gray M.W."/>
        </authorList>
    </citation>
    <scope>NUCLEOTIDE SEQUENCE</scope>
</reference>
<dbReference type="EC" id="1.6.5.3" evidence="13"/>
<dbReference type="InterPro" id="IPR019574">
    <property type="entry name" value="NADH_UbQ_OxRdtase_Gsu_4Fe4S-bd"/>
</dbReference>
<dbReference type="InterPro" id="IPR054351">
    <property type="entry name" value="NADH_UbQ_OxRdtase_ferredoxin"/>
</dbReference>
<feature type="domain" description="4Fe-4S His(Cys)3-ligated-type" evidence="12">
    <location>
        <begin position="80"/>
        <end position="119"/>
    </location>
</feature>
<comment type="cofactor">
    <cofactor evidence="9">
        <name>[2Fe-2S] cluster</name>
        <dbReference type="ChEBI" id="CHEBI:190135"/>
    </cofactor>
</comment>
<comment type="cofactor">
    <cofactor evidence="1">
        <name>[4Fe-4S] cluster</name>
        <dbReference type="ChEBI" id="CHEBI:49883"/>
    </cofactor>
</comment>
<evidence type="ECO:0000256" key="2">
    <source>
        <dbReference type="ARBA" id="ARBA00005404"/>
    </source>
</evidence>
<feature type="domain" description="4Fe-4S Mo/W bis-MGD-type" evidence="11">
    <location>
        <begin position="217"/>
        <end position="273"/>
    </location>
</feature>
<dbReference type="SUPFAM" id="SSF54862">
    <property type="entry name" value="4Fe-4S ferredoxins"/>
    <property type="match status" value="1"/>
</dbReference>
<dbReference type="InterPro" id="IPR036010">
    <property type="entry name" value="2Fe-2S_ferredoxin-like_sf"/>
</dbReference>
<dbReference type="GeneID" id="800683"/>
<dbReference type="Gene3D" id="3.30.70.20">
    <property type="match status" value="1"/>
</dbReference>
<dbReference type="SUPFAM" id="SSF53706">
    <property type="entry name" value="Formate dehydrogenase/DMSO reductase, domains 1-3"/>
    <property type="match status" value="1"/>
</dbReference>
<dbReference type="GO" id="GO:0051539">
    <property type="term" value="F:4 iron, 4 sulfur cluster binding"/>
    <property type="evidence" value="ECO:0007669"/>
    <property type="project" value="UniProtKB-KW"/>
</dbReference>
<dbReference type="FunFam" id="3.10.20.740:FF:000001">
    <property type="entry name" value="NADH-quinone oxidoreductase subunit G"/>
    <property type="match status" value="1"/>
</dbReference>
<dbReference type="SUPFAM" id="SSF54292">
    <property type="entry name" value="2Fe-2S ferredoxin-like"/>
    <property type="match status" value="1"/>
</dbReference>
<sequence>MFFYINNTPIFFLKEYKTLTIIQFCDLINVVIPRFCYHEKLSIAGNCRMCLVEMNNGIKPVIACATNISANIEIALDSLLVKKARENVLEFLLINHPLDCPICDQGGECDLQDQTIVYGSDRGRFKEMKRSVEDKELGPVVKTIMTRCIHCTRCIRFSDEVLGIRDLGVIGRGSSSEIKMNNVFFLDHELSGNIVDVCPVGALTSKPYAFTARPWDLKSIESIDVLDSLHSNIRVDIKGSRILRILPKINEQLNENWISDYTRFSYESVQGFRIKYPYLSLNKSFFSFLDFDLFLRLGWEQCIEFFNIFINLKNFNLFNFFISSGIGLFNSSFYYFISKFIKNSNFFIESLPSFNIDSRSSYYINSFNNFMKSNYFLFYNLNLKENYSVFNARMQSYLNNSFYKKYIFYIGLNIKHTYSVYHIGNSSSSFYSFLRGKNLNLNYFNSLVKKNISLNLFSSDINFNSYLSSLGIFDNLEINNLNFYSNISGYFDLGINSDLVNNHDLLKQTDLFSYYYKTNKVENNNSFFIYHGNYLPLVENVSEQNNNYVFLPSSNLFEVEDSYINIFGDLQSVNQSQDFSEKESIKSDFYIFKNILFSFYYYLNKNENISFYSVDFIFNELVFYYLNYFFIFFDIFPYLKNYNKNNLNIQFSTGSYYLKHFISNLSVRDSFFANYSSTLRSFYKIRESRKLSSFC</sequence>
<keyword evidence="6" id="KW-0408">Iron</keyword>
<dbReference type="Pfam" id="PF10588">
    <property type="entry name" value="NADH-G_4Fe-4S_3"/>
    <property type="match status" value="1"/>
</dbReference>
<dbReference type="PANTHER" id="PTHR43105:SF13">
    <property type="entry name" value="NADH-UBIQUINONE OXIDOREDUCTASE 75 KDA SUBUNIT, MITOCHONDRIAL"/>
    <property type="match status" value="1"/>
</dbReference>
<dbReference type="Gene3D" id="3.10.20.740">
    <property type="match status" value="1"/>
</dbReference>
<dbReference type="PROSITE" id="PS00642">
    <property type="entry name" value="COMPLEX1_75K_2"/>
    <property type="match status" value="1"/>
</dbReference>
<dbReference type="GO" id="GO:0016020">
    <property type="term" value="C:membrane"/>
    <property type="evidence" value="ECO:0007669"/>
    <property type="project" value="InterPro"/>
</dbReference>
<keyword evidence="10" id="KW-0472">Membrane</keyword>
<evidence type="ECO:0000256" key="5">
    <source>
        <dbReference type="ARBA" id="ARBA00022967"/>
    </source>
</evidence>
<dbReference type="GO" id="GO:0008137">
    <property type="term" value="F:NADH dehydrogenase (ubiquinone) activity"/>
    <property type="evidence" value="ECO:0007669"/>
    <property type="project" value="InterPro"/>
</dbReference>
<dbReference type="Pfam" id="PF22117">
    <property type="entry name" value="Fer4_Nqo3"/>
    <property type="match status" value="1"/>
</dbReference>
<dbReference type="InterPro" id="IPR006963">
    <property type="entry name" value="Mopterin_OxRdtase_4Fe-4S_dom"/>
</dbReference>
<evidence type="ECO:0000256" key="10">
    <source>
        <dbReference type="SAM" id="Phobius"/>
    </source>
</evidence>
<proteinExistence type="inferred from homology"/>
<dbReference type="AlphaFoldDB" id="Q9G8R8"/>
<evidence type="ECO:0000259" key="12">
    <source>
        <dbReference type="PROSITE" id="PS51839"/>
    </source>
</evidence>
<evidence type="ECO:0000256" key="7">
    <source>
        <dbReference type="ARBA" id="ARBA00023014"/>
    </source>
</evidence>
<dbReference type="InterPro" id="IPR000283">
    <property type="entry name" value="NADH_UbQ_OxRdtase_75kDa_su_CS"/>
</dbReference>
<dbReference type="InterPro" id="IPR050123">
    <property type="entry name" value="Prok_molybdopt-oxidoreductase"/>
</dbReference>
<dbReference type="CDD" id="cd00207">
    <property type="entry name" value="fer2"/>
    <property type="match status" value="1"/>
</dbReference>
<dbReference type="EMBL" id="AF288092">
    <property type="protein sequence ID" value="AAG17786.1"/>
    <property type="molecule type" value="Genomic_DNA"/>
</dbReference>
<keyword evidence="8" id="KW-0520">NAD</keyword>
<evidence type="ECO:0000256" key="8">
    <source>
        <dbReference type="ARBA" id="ARBA00023027"/>
    </source>
</evidence>
<geneLocation type="mitochondrion" evidence="13"/>
<evidence type="ECO:0000256" key="4">
    <source>
        <dbReference type="ARBA" id="ARBA00022723"/>
    </source>
</evidence>
<accession>Q9G8R8</accession>
<evidence type="ECO:0000256" key="9">
    <source>
        <dbReference type="ARBA" id="ARBA00034078"/>
    </source>
</evidence>
<dbReference type="PANTHER" id="PTHR43105">
    <property type="entry name" value="RESPIRATORY NITRATE REDUCTASE"/>
    <property type="match status" value="1"/>
</dbReference>
<dbReference type="PROSITE" id="PS00643">
    <property type="entry name" value="COMPLEX1_75K_3"/>
    <property type="match status" value="1"/>
</dbReference>
<dbReference type="Pfam" id="PF00384">
    <property type="entry name" value="Molybdopterin"/>
    <property type="match status" value="1"/>
</dbReference>
<evidence type="ECO:0000256" key="3">
    <source>
        <dbReference type="ARBA" id="ARBA00022485"/>
    </source>
</evidence>
<feature type="transmembrane region" description="Helical" evidence="10">
    <location>
        <begin position="317"/>
        <end position="337"/>
    </location>
</feature>
<keyword evidence="7" id="KW-0411">Iron-sulfur</keyword>
<keyword evidence="5" id="KW-1278">Translocase</keyword>
<dbReference type="GO" id="GO:0042773">
    <property type="term" value="P:ATP synthesis coupled electron transport"/>
    <property type="evidence" value="ECO:0007669"/>
    <property type="project" value="InterPro"/>
</dbReference>
<dbReference type="InterPro" id="IPR006656">
    <property type="entry name" value="Mopterin_OxRdtase"/>
</dbReference>
<keyword evidence="10" id="KW-0812">Transmembrane</keyword>